<keyword evidence="1" id="KW-0694">RNA-binding</keyword>
<protein>
    <recommendedName>
        <fullName evidence="4">XRRM domain-containing protein</fullName>
    </recommendedName>
</protein>
<dbReference type="GO" id="GO:0003723">
    <property type="term" value="F:RNA binding"/>
    <property type="evidence" value="ECO:0007669"/>
    <property type="project" value="UniProtKB-KW"/>
</dbReference>
<feature type="coiled-coil region" evidence="2">
    <location>
        <begin position="490"/>
        <end position="531"/>
    </location>
</feature>
<evidence type="ECO:0000256" key="2">
    <source>
        <dbReference type="SAM" id="Coils"/>
    </source>
</evidence>
<gene>
    <name evidence="5" type="ORF">CINC_LOCUS10679</name>
</gene>
<evidence type="ECO:0000256" key="1">
    <source>
        <dbReference type="ARBA" id="ARBA00022884"/>
    </source>
</evidence>
<evidence type="ECO:0000313" key="6">
    <source>
        <dbReference type="Proteomes" id="UP001154114"/>
    </source>
</evidence>
<dbReference type="Proteomes" id="UP001154114">
    <property type="component" value="Chromosome 4"/>
</dbReference>
<dbReference type="OrthoDB" id="7485231at2759"/>
<reference evidence="5" key="1">
    <citation type="submission" date="2021-12" db="EMBL/GenBank/DDBJ databases">
        <authorList>
            <person name="King R."/>
        </authorList>
    </citation>
    <scope>NUCLEOTIDE SEQUENCE</scope>
</reference>
<feature type="compositionally biased region" description="Acidic residues" evidence="3">
    <location>
        <begin position="342"/>
        <end position="357"/>
    </location>
</feature>
<dbReference type="AlphaFoldDB" id="A0A9P0C3A4"/>
<feature type="compositionally biased region" description="Polar residues" evidence="3">
    <location>
        <begin position="222"/>
        <end position="231"/>
    </location>
</feature>
<evidence type="ECO:0000313" key="5">
    <source>
        <dbReference type="EMBL" id="CAH0603468.1"/>
    </source>
</evidence>
<dbReference type="EMBL" id="LR824007">
    <property type="protein sequence ID" value="CAH0603468.1"/>
    <property type="molecule type" value="Genomic_DNA"/>
</dbReference>
<sequence length="531" mass="59926">MLEDVENCDLIAPRISEKLVIGEAKEVKYDNAIVENNTTPVINEVFPSPIVQNEIDADLKSNSEQNGRHSPDLCKEKLQQHNVLSIVPSDEGKDFLNAEIDALEDELPISEVVGDDMSDSPNVDFYKRETDSNRSVTSVPTEEATVNDINELIELAVPFASTKPERKMTEENQETNKNTSDEEELKTTPAEVIEMTEENGQETNKNTSDGEELETTPAEVIVSQSLTNNGPEESPEKVSTEKEELVITSPAENETVKKESQAMNLEEEILTEHSKNSTTDTNTSKRKLSTSSNDNVEEIESSSSDSEDNEESSSDEEDDEDSATEKEDCKCAASQAGKKETESDESETESSSSEDDNSSLANRVMRGKLYFTHYQQQKKKEFYTMYPLGKVMLPRGFLLYFCASTRREIVNLKREHIRDALVALGAKIAFLDYQKGDLFGWVRFEEGCRAEKILAKIPDGVLLIKTVYMEFKKVSKKEETRYLTGAGKEMVKLRVEKSGLHKKLKKLEIEKKKLALELKQNRRRLRKQNQS</sequence>
<accession>A0A9P0C3A4</accession>
<dbReference type="Gene3D" id="3.30.70.330">
    <property type="match status" value="1"/>
</dbReference>
<name>A0A9P0C3A4_CHRIL</name>
<feature type="compositionally biased region" description="Acidic residues" evidence="3">
    <location>
        <begin position="295"/>
        <end position="322"/>
    </location>
</feature>
<feature type="region of interest" description="Disordered" evidence="3">
    <location>
        <begin position="160"/>
        <end position="359"/>
    </location>
</feature>
<evidence type="ECO:0000259" key="4">
    <source>
        <dbReference type="Pfam" id="PF08777"/>
    </source>
</evidence>
<evidence type="ECO:0000256" key="3">
    <source>
        <dbReference type="SAM" id="MobiDB-lite"/>
    </source>
</evidence>
<organism evidence="5 6">
    <name type="scientific">Chrysodeixis includens</name>
    <name type="common">Soybean looper</name>
    <name type="synonym">Pseudoplusia includens</name>
    <dbReference type="NCBI Taxonomy" id="689277"/>
    <lineage>
        <taxon>Eukaryota</taxon>
        <taxon>Metazoa</taxon>
        <taxon>Ecdysozoa</taxon>
        <taxon>Arthropoda</taxon>
        <taxon>Hexapoda</taxon>
        <taxon>Insecta</taxon>
        <taxon>Pterygota</taxon>
        <taxon>Neoptera</taxon>
        <taxon>Endopterygota</taxon>
        <taxon>Lepidoptera</taxon>
        <taxon>Glossata</taxon>
        <taxon>Ditrysia</taxon>
        <taxon>Noctuoidea</taxon>
        <taxon>Noctuidae</taxon>
        <taxon>Plusiinae</taxon>
        <taxon>Chrysodeixis</taxon>
    </lineage>
</organism>
<keyword evidence="2" id="KW-0175">Coiled coil</keyword>
<feature type="domain" description="XRRM" evidence="4">
    <location>
        <begin position="412"/>
        <end position="484"/>
    </location>
</feature>
<dbReference type="InterPro" id="IPR014886">
    <property type="entry name" value="La_xRRM"/>
</dbReference>
<dbReference type="Pfam" id="PF08777">
    <property type="entry name" value="RRM_3"/>
    <property type="match status" value="1"/>
</dbReference>
<keyword evidence="6" id="KW-1185">Reference proteome</keyword>
<dbReference type="InterPro" id="IPR012677">
    <property type="entry name" value="Nucleotide-bd_a/b_plait_sf"/>
</dbReference>
<proteinExistence type="predicted"/>
<feature type="compositionally biased region" description="Basic and acidic residues" evidence="3">
    <location>
        <begin position="234"/>
        <end position="245"/>
    </location>
</feature>